<sequence>MFSLIQSLPGFKLYLITRSYSPITIHNYLTSLVIFANFLNNPPVNQITQADILNFFEYLRYNHRSESTIQVYWKIIRSYFNWASDEFHLQRPDNIPMPQPAPAPVYPFSVEEIHKLTKACKTLRDKAIILLLLDTGLRVSESARLTIKDVDLETGTIHVRPWRTGKKSRPRIVKLGNSSRRALWTYIASRNLDNNNAPLIATRDEKPLDRYAIGNIIERIAKRAGVLNCHPHRFRHTFAIFYLRNGGDIFTLQELLGHASLDMVRLYLRLSSTDLEQTHRRASPVDNLRL</sequence>
<dbReference type="RefSeq" id="WP_061916066.1">
    <property type="nucleotide sequence ID" value="NZ_DF967971.1"/>
</dbReference>
<reference evidence="8 9" key="1">
    <citation type="submission" date="2015-07" db="EMBL/GenBank/DDBJ databases">
        <title>Draft genome of Bellilinea caldifistulae DSM 17877.</title>
        <authorList>
            <person name="Hemp J."/>
            <person name="Ward L.M."/>
            <person name="Pace L.A."/>
            <person name="Fischer W.W."/>
        </authorList>
    </citation>
    <scope>NUCLEOTIDE SEQUENCE [LARGE SCALE GENOMIC DNA]</scope>
    <source>
        <strain evidence="8 9">GOMI-1</strain>
    </source>
</reference>
<dbReference type="STRING" id="360411.AC812_10770"/>
<comment type="caution">
    <text evidence="8">The sequence shown here is derived from an EMBL/GenBank/DDBJ whole genome shotgun (WGS) entry which is preliminary data.</text>
</comment>
<gene>
    <name evidence="8" type="ORF">AC812_10770</name>
</gene>
<dbReference type="Gene3D" id="1.10.150.130">
    <property type="match status" value="1"/>
</dbReference>
<evidence type="ECO:0000256" key="1">
    <source>
        <dbReference type="ARBA" id="ARBA00008857"/>
    </source>
</evidence>
<dbReference type="Proteomes" id="UP000050514">
    <property type="component" value="Unassembled WGS sequence"/>
</dbReference>
<evidence type="ECO:0000313" key="9">
    <source>
        <dbReference type="Proteomes" id="UP000050514"/>
    </source>
</evidence>
<evidence type="ECO:0000259" key="6">
    <source>
        <dbReference type="PROSITE" id="PS51898"/>
    </source>
</evidence>
<feature type="domain" description="Core-binding (CB)" evidence="7">
    <location>
        <begin position="1"/>
        <end position="84"/>
    </location>
</feature>
<organism evidence="8 9">
    <name type="scientific">Bellilinea caldifistulae</name>
    <dbReference type="NCBI Taxonomy" id="360411"/>
    <lineage>
        <taxon>Bacteria</taxon>
        <taxon>Bacillati</taxon>
        <taxon>Chloroflexota</taxon>
        <taxon>Anaerolineae</taxon>
        <taxon>Anaerolineales</taxon>
        <taxon>Anaerolineaceae</taxon>
        <taxon>Bellilinea</taxon>
    </lineage>
</organism>
<keyword evidence="2" id="KW-0229">DNA integration</keyword>
<dbReference type="PANTHER" id="PTHR30349:SF41">
    <property type="entry name" value="INTEGRASE_RECOMBINASE PROTEIN MJ0367-RELATED"/>
    <property type="match status" value="1"/>
</dbReference>
<dbReference type="GO" id="GO:0015074">
    <property type="term" value="P:DNA integration"/>
    <property type="evidence" value="ECO:0007669"/>
    <property type="project" value="UniProtKB-KW"/>
</dbReference>
<evidence type="ECO:0000259" key="7">
    <source>
        <dbReference type="PROSITE" id="PS51900"/>
    </source>
</evidence>
<dbReference type="SUPFAM" id="SSF56349">
    <property type="entry name" value="DNA breaking-rejoining enzymes"/>
    <property type="match status" value="1"/>
</dbReference>
<dbReference type="PROSITE" id="PS51900">
    <property type="entry name" value="CB"/>
    <property type="match status" value="1"/>
</dbReference>
<accession>A0A0N8GMD4</accession>
<evidence type="ECO:0000313" key="8">
    <source>
        <dbReference type="EMBL" id="KPL74986.1"/>
    </source>
</evidence>
<dbReference type="InterPro" id="IPR002104">
    <property type="entry name" value="Integrase_catalytic"/>
</dbReference>
<dbReference type="EMBL" id="LGHJ01000016">
    <property type="protein sequence ID" value="KPL74986.1"/>
    <property type="molecule type" value="Genomic_DNA"/>
</dbReference>
<dbReference type="Pfam" id="PF00589">
    <property type="entry name" value="Phage_integrase"/>
    <property type="match status" value="1"/>
</dbReference>
<evidence type="ECO:0000256" key="2">
    <source>
        <dbReference type="ARBA" id="ARBA00022908"/>
    </source>
</evidence>
<feature type="domain" description="Tyr recombinase" evidence="6">
    <location>
        <begin position="103"/>
        <end position="280"/>
    </location>
</feature>
<dbReference type="AlphaFoldDB" id="A0A0N8GMD4"/>
<evidence type="ECO:0000256" key="5">
    <source>
        <dbReference type="PROSITE-ProRule" id="PRU01248"/>
    </source>
</evidence>
<dbReference type="GO" id="GO:0006310">
    <property type="term" value="P:DNA recombination"/>
    <property type="evidence" value="ECO:0007669"/>
    <property type="project" value="UniProtKB-KW"/>
</dbReference>
<dbReference type="InterPro" id="IPR013762">
    <property type="entry name" value="Integrase-like_cat_sf"/>
</dbReference>
<dbReference type="PATRIC" id="fig|360411.5.peg.2773"/>
<dbReference type="PANTHER" id="PTHR30349">
    <property type="entry name" value="PHAGE INTEGRASE-RELATED"/>
    <property type="match status" value="1"/>
</dbReference>
<dbReference type="Gene3D" id="1.10.443.10">
    <property type="entry name" value="Intergrase catalytic core"/>
    <property type="match status" value="1"/>
</dbReference>
<dbReference type="GO" id="GO:0003677">
    <property type="term" value="F:DNA binding"/>
    <property type="evidence" value="ECO:0007669"/>
    <property type="project" value="UniProtKB-UniRule"/>
</dbReference>
<keyword evidence="9" id="KW-1185">Reference proteome</keyword>
<dbReference type="InterPro" id="IPR010998">
    <property type="entry name" value="Integrase_recombinase_N"/>
</dbReference>
<dbReference type="InterPro" id="IPR004107">
    <property type="entry name" value="Integrase_SAM-like_N"/>
</dbReference>
<evidence type="ECO:0000256" key="3">
    <source>
        <dbReference type="ARBA" id="ARBA00023125"/>
    </source>
</evidence>
<dbReference type="PROSITE" id="PS51898">
    <property type="entry name" value="TYR_RECOMBINASE"/>
    <property type="match status" value="1"/>
</dbReference>
<proteinExistence type="inferred from homology"/>
<keyword evidence="4" id="KW-0233">DNA recombination</keyword>
<dbReference type="Pfam" id="PF13495">
    <property type="entry name" value="Phage_int_SAM_4"/>
    <property type="match status" value="1"/>
</dbReference>
<dbReference type="InterPro" id="IPR011010">
    <property type="entry name" value="DNA_brk_join_enz"/>
</dbReference>
<evidence type="ECO:0000256" key="4">
    <source>
        <dbReference type="ARBA" id="ARBA00023172"/>
    </source>
</evidence>
<dbReference type="InterPro" id="IPR050090">
    <property type="entry name" value="Tyrosine_recombinase_XerCD"/>
</dbReference>
<dbReference type="InterPro" id="IPR044068">
    <property type="entry name" value="CB"/>
</dbReference>
<protein>
    <recommendedName>
        <fullName evidence="10">Integrase</fullName>
    </recommendedName>
</protein>
<keyword evidence="3 5" id="KW-0238">DNA-binding</keyword>
<comment type="similarity">
    <text evidence="1">Belongs to the 'phage' integrase family.</text>
</comment>
<evidence type="ECO:0008006" key="10">
    <source>
        <dbReference type="Google" id="ProtNLM"/>
    </source>
</evidence>
<name>A0A0N8GMD4_9CHLR</name>